<name>A0A059KHC5_9BURK</name>
<gene>
    <name evidence="1" type="ORF">X805_38070</name>
</gene>
<dbReference type="AlphaFoldDB" id="A0A059KHC5"/>
<accession>A0A059KHC5</accession>
<protein>
    <submittedName>
        <fullName evidence="1">Uncharacterized protein</fullName>
    </submittedName>
</protein>
<dbReference type="EMBL" id="AZRA01000125">
    <property type="protein sequence ID" value="KDB50599.1"/>
    <property type="molecule type" value="Genomic_DNA"/>
</dbReference>
<sequence length="43" mass="4277">MWNRSLKAKSYAISYANFAKTGRGANATSAGGAGSANNADPAG</sequence>
<evidence type="ECO:0000313" key="1">
    <source>
        <dbReference type="EMBL" id="KDB50599.1"/>
    </source>
</evidence>
<comment type="caution">
    <text evidence="1">The sequence shown here is derived from an EMBL/GenBank/DDBJ whole genome shotgun (WGS) entry which is preliminary data.</text>
</comment>
<proteinExistence type="predicted"/>
<evidence type="ECO:0000313" key="2">
    <source>
        <dbReference type="Proteomes" id="UP000026714"/>
    </source>
</evidence>
<keyword evidence="2" id="KW-1185">Reference proteome</keyword>
<reference evidence="1 2" key="1">
    <citation type="journal article" date="2014" name="FEMS Microbiol. Ecol.">
        <title>Sphaerotilus natans encrusted with nanoball-shaped Fe(III) oxide minerals formed by nitrate-reducing mixotrophic Fe(II) oxidation.</title>
        <authorList>
            <person name="Park S."/>
            <person name="Kim D.H."/>
            <person name="Lee J.H."/>
            <person name="Hur H.G."/>
        </authorList>
    </citation>
    <scope>NUCLEOTIDE SEQUENCE [LARGE SCALE GENOMIC DNA]</scope>
    <source>
        <strain evidence="1 2">DSM 6575</strain>
    </source>
</reference>
<organism evidence="1 2">
    <name type="scientific">Sphaerotilus natans subsp. natans DSM 6575</name>
    <dbReference type="NCBI Taxonomy" id="1286631"/>
    <lineage>
        <taxon>Bacteria</taxon>
        <taxon>Pseudomonadati</taxon>
        <taxon>Pseudomonadota</taxon>
        <taxon>Betaproteobacteria</taxon>
        <taxon>Burkholderiales</taxon>
        <taxon>Sphaerotilaceae</taxon>
        <taxon>Sphaerotilus</taxon>
    </lineage>
</organism>
<dbReference type="Proteomes" id="UP000026714">
    <property type="component" value="Unassembled WGS sequence"/>
</dbReference>